<evidence type="ECO:0000256" key="1">
    <source>
        <dbReference type="SAM" id="SignalP"/>
    </source>
</evidence>
<proteinExistence type="predicted"/>
<dbReference type="Gene3D" id="3.40.190.10">
    <property type="entry name" value="Periplasmic binding protein-like II"/>
    <property type="match status" value="1"/>
</dbReference>
<organism evidence="2 3">
    <name type="scientific">Murimonas intestini</name>
    <dbReference type="NCBI Taxonomy" id="1337051"/>
    <lineage>
        <taxon>Bacteria</taxon>
        <taxon>Bacillati</taxon>
        <taxon>Bacillota</taxon>
        <taxon>Clostridia</taxon>
        <taxon>Lachnospirales</taxon>
        <taxon>Lachnospiraceae</taxon>
        <taxon>Murimonas</taxon>
    </lineage>
</organism>
<feature type="signal peptide" evidence="1">
    <location>
        <begin position="1"/>
        <end position="24"/>
    </location>
</feature>
<dbReference type="RefSeq" id="WP_109625927.1">
    <property type="nucleotide sequence ID" value="NZ_JANKBI010000019.1"/>
</dbReference>
<comment type="caution">
    <text evidence="2">The sequence shown here is derived from an EMBL/GenBank/DDBJ whole genome shotgun (WGS) entry which is preliminary data.</text>
</comment>
<dbReference type="Pfam" id="PF13416">
    <property type="entry name" value="SBP_bac_8"/>
    <property type="match status" value="1"/>
</dbReference>
<dbReference type="Proteomes" id="UP000245412">
    <property type="component" value="Unassembled WGS sequence"/>
</dbReference>
<dbReference type="PANTHER" id="PTHR43649:SF12">
    <property type="entry name" value="DIACETYLCHITOBIOSE BINDING PROTEIN DASA"/>
    <property type="match status" value="1"/>
</dbReference>
<dbReference type="EMBL" id="QGGY01000004">
    <property type="protein sequence ID" value="PWJ76789.1"/>
    <property type="molecule type" value="Genomic_DNA"/>
</dbReference>
<keyword evidence="3" id="KW-1185">Reference proteome</keyword>
<dbReference type="PANTHER" id="PTHR43649">
    <property type="entry name" value="ARABINOSE-BINDING PROTEIN-RELATED"/>
    <property type="match status" value="1"/>
</dbReference>
<protein>
    <submittedName>
        <fullName evidence="2">ABC-type glycerol-3-phosphate transport system substrate-binding protein</fullName>
    </submittedName>
</protein>
<dbReference type="SUPFAM" id="SSF53850">
    <property type="entry name" value="Periplasmic binding protein-like II"/>
    <property type="match status" value="1"/>
</dbReference>
<dbReference type="InterPro" id="IPR006059">
    <property type="entry name" value="SBP"/>
</dbReference>
<name>A0AB73T624_9FIRM</name>
<dbReference type="AlphaFoldDB" id="A0AB73T624"/>
<evidence type="ECO:0000313" key="2">
    <source>
        <dbReference type="EMBL" id="PWJ76789.1"/>
    </source>
</evidence>
<feature type="chain" id="PRO_5044491618" evidence="1">
    <location>
        <begin position="25"/>
        <end position="433"/>
    </location>
</feature>
<dbReference type="InterPro" id="IPR050490">
    <property type="entry name" value="Bact_solute-bd_prot1"/>
</dbReference>
<reference evidence="2 3" key="1">
    <citation type="submission" date="2018-05" db="EMBL/GenBank/DDBJ databases">
        <authorList>
            <person name="Goeker M."/>
            <person name="Huntemann M."/>
            <person name="Clum A."/>
            <person name="Pillay M."/>
            <person name="Palaniappan K."/>
            <person name="Varghese N."/>
            <person name="Mikhailova N."/>
            <person name="Stamatis D."/>
            <person name="Reddy T."/>
            <person name="Daum C."/>
            <person name="Shapiro N."/>
            <person name="Ivanova N."/>
            <person name="Kyrpides N."/>
            <person name="Woyke T."/>
        </authorList>
    </citation>
    <scope>NUCLEOTIDE SEQUENCE [LARGE SCALE GENOMIC DNA]</scope>
    <source>
        <strain evidence="2 3">DSM 26524</strain>
    </source>
</reference>
<gene>
    <name evidence="2" type="ORF">C7383_104235</name>
</gene>
<keyword evidence="1" id="KW-0732">Signal</keyword>
<evidence type="ECO:0000313" key="3">
    <source>
        <dbReference type="Proteomes" id="UP000245412"/>
    </source>
</evidence>
<accession>A0AB73T624</accession>
<sequence length="433" mass="48414">MNMKKLLCVALALSTAVIPTVAEASEGSADSGEKIIIWAATTDVKDIMDNYFAKEYPDVPYEIQLYSGNDYMQKLDAVLASDSAEHPDIISAEVSYGKRYISTVNATTSLYNIGIDEEELSVLTPAVIDFMRDENGEPMGVSWQVTPGGLFYRRSIAEKYFGVKTPEEFQKLVCDWDTFTETAQKLKELSGNEVKMIATCDDFLNPFLNGSRAQSWVVDDQLVIDDAVDELMNMTKEFYDNGYTQETAHWSTGWYQTLVEDKTLCYLLPTWGLNYQLEPNCTAADGTTSYGDWGIVQPPVPYTWGGTWLLNTSKDDTKSENIAKIMRYIISEEFQVAYAQDTGDFVSNITAQQKVSETCSSEFLNGQNHYEVFAAVAASVNPEIQSEYDGTIQGFLQNAALTPYMQGELEKDEAIDAFKDEVSLYYGSDIMVD</sequence>